<protein>
    <submittedName>
        <fullName evidence="2">Transposase</fullName>
    </submittedName>
</protein>
<evidence type="ECO:0000313" key="2">
    <source>
        <dbReference type="WBParaSite" id="ALUE_0002270001-mRNA-1"/>
    </source>
</evidence>
<sequence>MKFQIWLYVEIDWKSKRAPARAQKVMTYRKIPIPQVPMVSVA</sequence>
<dbReference type="WBParaSite" id="ALUE_0002270001-mRNA-1">
    <property type="protein sequence ID" value="ALUE_0002270001-mRNA-1"/>
    <property type="gene ID" value="ALUE_0002270001"/>
</dbReference>
<dbReference type="Proteomes" id="UP000036681">
    <property type="component" value="Unplaced"/>
</dbReference>
<evidence type="ECO:0000313" key="1">
    <source>
        <dbReference type="Proteomes" id="UP000036681"/>
    </source>
</evidence>
<dbReference type="AlphaFoldDB" id="A0A0M3IVC2"/>
<accession>A0A0M3IVC2</accession>
<reference evidence="2" key="1">
    <citation type="submission" date="2017-02" db="UniProtKB">
        <authorList>
            <consortium name="WormBaseParasite"/>
        </authorList>
    </citation>
    <scope>IDENTIFICATION</scope>
</reference>
<name>A0A0M3IVC2_ASCLU</name>
<proteinExistence type="predicted"/>
<organism evidence="1 2">
    <name type="scientific">Ascaris lumbricoides</name>
    <name type="common">Giant roundworm</name>
    <dbReference type="NCBI Taxonomy" id="6252"/>
    <lineage>
        <taxon>Eukaryota</taxon>
        <taxon>Metazoa</taxon>
        <taxon>Ecdysozoa</taxon>
        <taxon>Nematoda</taxon>
        <taxon>Chromadorea</taxon>
        <taxon>Rhabditida</taxon>
        <taxon>Spirurina</taxon>
        <taxon>Ascaridomorpha</taxon>
        <taxon>Ascaridoidea</taxon>
        <taxon>Ascarididae</taxon>
        <taxon>Ascaris</taxon>
    </lineage>
</organism>
<keyword evidence="1" id="KW-1185">Reference proteome</keyword>